<evidence type="ECO:0000313" key="1">
    <source>
        <dbReference type="EMBL" id="KAJ7994987.1"/>
    </source>
</evidence>
<organism evidence="1 2">
    <name type="scientific">Dallia pectoralis</name>
    <name type="common">Alaska blackfish</name>
    <dbReference type="NCBI Taxonomy" id="75939"/>
    <lineage>
        <taxon>Eukaryota</taxon>
        <taxon>Metazoa</taxon>
        <taxon>Chordata</taxon>
        <taxon>Craniata</taxon>
        <taxon>Vertebrata</taxon>
        <taxon>Euteleostomi</taxon>
        <taxon>Actinopterygii</taxon>
        <taxon>Neopterygii</taxon>
        <taxon>Teleostei</taxon>
        <taxon>Protacanthopterygii</taxon>
        <taxon>Esociformes</taxon>
        <taxon>Umbridae</taxon>
        <taxon>Dallia</taxon>
    </lineage>
</organism>
<keyword evidence="2" id="KW-1185">Reference proteome</keyword>
<sequence length="84" mass="9575">WDGQKQLRADQRGRQDVRTAERQSHNSPDVNMSKGFRDMVGSLTQDQQSFPPFSERTKGNWNELLSAIHKNSLQTTGLNCCILL</sequence>
<dbReference type="EMBL" id="CM055749">
    <property type="protein sequence ID" value="KAJ7994987.1"/>
    <property type="molecule type" value="Genomic_DNA"/>
</dbReference>
<name>A0ACC2FUF2_DALPE</name>
<dbReference type="Proteomes" id="UP001157502">
    <property type="component" value="Chromosome 22"/>
</dbReference>
<proteinExistence type="predicted"/>
<accession>A0ACC2FUF2</accession>
<comment type="caution">
    <text evidence="1">The sequence shown here is derived from an EMBL/GenBank/DDBJ whole genome shotgun (WGS) entry which is preliminary data.</text>
</comment>
<feature type="non-terminal residue" evidence="1">
    <location>
        <position position="1"/>
    </location>
</feature>
<gene>
    <name evidence="1" type="ORF">DPEC_G00255230</name>
</gene>
<evidence type="ECO:0000313" key="2">
    <source>
        <dbReference type="Proteomes" id="UP001157502"/>
    </source>
</evidence>
<protein>
    <submittedName>
        <fullName evidence="1">Uncharacterized protein</fullName>
    </submittedName>
</protein>
<reference evidence="1" key="1">
    <citation type="submission" date="2021-05" db="EMBL/GenBank/DDBJ databases">
        <authorList>
            <person name="Pan Q."/>
            <person name="Jouanno E."/>
            <person name="Zahm M."/>
            <person name="Klopp C."/>
            <person name="Cabau C."/>
            <person name="Louis A."/>
            <person name="Berthelot C."/>
            <person name="Parey E."/>
            <person name="Roest Crollius H."/>
            <person name="Montfort J."/>
            <person name="Robinson-Rechavi M."/>
            <person name="Bouchez O."/>
            <person name="Lampietro C."/>
            <person name="Lopez Roques C."/>
            <person name="Donnadieu C."/>
            <person name="Postlethwait J."/>
            <person name="Bobe J."/>
            <person name="Dillon D."/>
            <person name="Chandos A."/>
            <person name="von Hippel F."/>
            <person name="Guiguen Y."/>
        </authorList>
    </citation>
    <scope>NUCLEOTIDE SEQUENCE</scope>
    <source>
        <strain evidence="1">YG-Jan2019</strain>
    </source>
</reference>